<dbReference type="GO" id="GO:0006282">
    <property type="term" value="P:regulation of DNA repair"/>
    <property type="evidence" value="ECO:0007669"/>
    <property type="project" value="UniProtKB-UniRule"/>
</dbReference>
<sequence>MEIITVRVEKEARNRYLLYGAEGKLLLSLHEDIMVAYRLFKGSVITPELLQEVVIKDMQHQAYSLGLRYLGVKPRTRSQIKQYLQRKDIEEQYIEHALDRLENENLVDDEEYARQFALSRMNSGLKGRLMIRQELQQRGVPKELAAAALSDVDESSELAAAQKLADKKSRSLKGELRARKNKLTAFLLRRGFPSPIVREVIRGVSWEPDHSSPEEEDGAFA</sequence>
<keyword evidence="4 5" id="KW-0963">Cytoplasm</keyword>
<name>A0A1A5YMS2_9BACL</name>
<dbReference type="Pfam" id="PF21982">
    <property type="entry name" value="RecX_HTH1"/>
    <property type="match status" value="1"/>
</dbReference>
<dbReference type="InterPro" id="IPR053926">
    <property type="entry name" value="RecX_HTH_1st"/>
</dbReference>
<gene>
    <name evidence="5" type="primary">recX</name>
    <name evidence="9" type="ORF">A7K91_16565</name>
</gene>
<protein>
    <recommendedName>
        <fullName evidence="3 5">Regulatory protein RecX</fullName>
    </recommendedName>
</protein>
<dbReference type="PANTHER" id="PTHR33602:SF1">
    <property type="entry name" value="REGULATORY PROTEIN RECX FAMILY PROTEIN"/>
    <property type="match status" value="1"/>
</dbReference>
<comment type="function">
    <text evidence="5">Modulates RecA activity.</text>
</comment>
<feature type="domain" description="RecX second three-helical" evidence="6">
    <location>
        <begin position="108"/>
        <end position="149"/>
    </location>
</feature>
<dbReference type="Proteomes" id="UP000092024">
    <property type="component" value="Unassembled WGS sequence"/>
</dbReference>
<reference evidence="9 10" key="1">
    <citation type="submission" date="2016-05" db="EMBL/GenBank/DDBJ databases">
        <title>Paenibacillus oryzae. sp. nov., isolated from the rice root.</title>
        <authorList>
            <person name="Zhang J."/>
            <person name="Zhang X."/>
        </authorList>
    </citation>
    <scope>NUCLEOTIDE SEQUENCE [LARGE SCALE GENOMIC DNA]</scope>
    <source>
        <strain evidence="9 10">1DrF-4</strain>
    </source>
</reference>
<evidence type="ECO:0000313" key="9">
    <source>
        <dbReference type="EMBL" id="OBR66912.1"/>
    </source>
</evidence>
<evidence type="ECO:0000259" key="7">
    <source>
        <dbReference type="Pfam" id="PF21981"/>
    </source>
</evidence>
<evidence type="ECO:0000256" key="3">
    <source>
        <dbReference type="ARBA" id="ARBA00018111"/>
    </source>
</evidence>
<evidence type="ECO:0000256" key="2">
    <source>
        <dbReference type="ARBA" id="ARBA00009695"/>
    </source>
</evidence>
<dbReference type="Gene3D" id="1.10.10.10">
    <property type="entry name" value="Winged helix-like DNA-binding domain superfamily/Winged helix DNA-binding domain"/>
    <property type="match status" value="3"/>
</dbReference>
<comment type="caution">
    <text evidence="9">The sequence shown here is derived from an EMBL/GenBank/DDBJ whole genome shotgun (WGS) entry which is preliminary data.</text>
</comment>
<dbReference type="InterPro" id="IPR053924">
    <property type="entry name" value="RecX_HTH_2nd"/>
</dbReference>
<evidence type="ECO:0000313" key="10">
    <source>
        <dbReference type="Proteomes" id="UP000092024"/>
    </source>
</evidence>
<dbReference type="InterPro" id="IPR053925">
    <property type="entry name" value="RecX_HTH_3rd"/>
</dbReference>
<keyword evidence="10" id="KW-1185">Reference proteome</keyword>
<evidence type="ECO:0000259" key="8">
    <source>
        <dbReference type="Pfam" id="PF21982"/>
    </source>
</evidence>
<dbReference type="HAMAP" id="MF_01114">
    <property type="entry name" value="RecX"/>
    <property type="match status" value="1"/>
</dbReference>
<dbReference type="InterPro" id="IPR003783">
    <property type="entry name" value="Regulatory_RecX"/>
</dbReference>
<feature type="domain" description="RecX third three-helical" evidence="7">
    <location>
        <begin position="157"/>
        <end position="201"/>
    </location>
</feature>
<dbReference type="Pfam" id="PF02631">
    <property type="entry name" value="RecX_HTH2"/>
    <property type="match status" value="1"/>
</dbReference>
<dbReference type="GO" id="GO:0005737">
    <property type="term" value="C:cytoplasm"/>
    <property type="evidence" value="ECO:0007669"/>
    <property type="project" value="UniProtKB-SubCell"/>
</dbReference>
<feature type="domain" description="RecX first three-helical" evidence="8">
    <location>
        <begin position="62"/>
        <end position="101"/>
    </location>
</feature>
<accession>A0A1A5YMS2</accession>
<dbReference type="STRING" id="1844972.A7K91_16565"/>
<comment type="subcellular location">
    <subcellularLocation>
        <location evidence="1 5">Cytoplasm</location>
    </subcellularLocation>
</comment>
<dbReference type="PANTHER" id="PTHR33602">
    <property type="entry name" value="REGULATORY PROTEIN RECX FAMILY PROTEIN"/>
    <property type="match status" value="1"/>
</dbReference>
<dbReference type="Pfam" id="PF21981">
    <property type="entry name" value="RecX_HTH3"/>
    <property type="match status" value="1"/>
</dbReference>
<evidence type="ECO:0000256" key="5">
    <source>
        <dbReference type="HAMAP-Rule" id="MF_01114"/>
    </source>
</evidence>
<dbReference type="InterPro" id="IPR036388">
    <property type="entry name" value="WH-like_DNA-bd_sf"/>
</dbReference>
<evidence type="ECO:0000259" key="6">
    <source>
        <dbReference type="Pfam" id="PF02631"/>
    </source>
</evidence>
<organism evidence="9 10">
    <name type="scientific">Paenibacillus oryzae</name>
    <dbReference type="NCBI Taxonomy" id="1844972"/>
    <lineage>
        <taxon>Bacteria</taxon>
        <taxon>Bacillati</taxon>
        <taxon>Bacillota</taxon>
        <taxon>Bacilli</taxon>
        <taxon>Bacillales</taxon>
        <taxon>Paenibacillaceae</taxon>
        <taxon>Paenibacillus</taxon>
    </lineage>
</organism>
<evidence type="ECO:0000256" key="1">
    <source>
        <dbReference type="ARBA" id="ARBA00004496"/>
    </source>
</evidence>
<comment type="similarity">
    <text evidence="2 5">Belongs to the RecX family.</text>
</comment>
<dbReference type="EMBL" id="LYPA01000043">
    <property type="protein sequence ID" value="OBR66912.1"/>
    <property type="molecule type" value="Genomic_DNA"/>
</dbReference>
<evidence type="ECO:0000256" key="4">
    <source>
        <dbReference type="ARBA" id="ARBA00022490"/>
    </source>
</evidence>
<dbReference type="AlphaFoldDB" id="A0A1A5YMS2"/>
<proteinExistence type="inferred from homology"/>